<proteinExistence type="predicted"/>
<name>A0A834WFU7_9FABA</name>
<comment type="caution">
    <text evidence="1">The sequence shown here is derived from an EMBL/GenBank/DDBJ whole genome shotgun (WGS) entry which is preliminary data.</text>
</comment>
<dbReference type="EMBL" id="JAAIUW010000009">
    <property type="protein sequence ID" value="KAF7815569.1"/>
    <property type="molecule type" value="Genomic_DNA"/>
</dbReference>
<dbReference type="AlphaFoldDB" id="A0A834WFU7"/>
<organism evidence="1 2">
    <name type="scientific">Senna tora</name>
    <dbReference type="NCBI Taxonomy" id="362788"/>
    <lineage>
        <taxon>Eukaryota</taxon>
        <taxon>Viridiplantae</taxon>
        <taxon>Streptophyta</taxon>
        <taxon>Embryophyta</taxon>
        <taxon>Tracheophyta</taxon>
        <taxon>Spermatophyta</taxon>
        <taxon>Magnoliopsida</taxon>
        <taxon>eudicotyledons</taxon>
        <taxon>Gunneridae</taxon>
        <taxon>Pentapetalae</taxon>
        <taxon>rosids</taxon>
        <taxon>fabids</taxon>
        <taxon>Fabales</taxon>
        <taxon>Fabaceae</taxon>
        <taxon>Caesalpinioideae</taxon>
        <taxon>Cassia clade</taxon>
        <taxon>Senna</taxon>
    </lineage>
</organism>
<reference evidence="1" key="1">
    <citation type="submission" date="2020-09" db="EMBL/GenBank/DDBJ databases">
        <title>Genome-Enabled Discovery of Anthraquinone Biosynthesis in Senna tora.</title>
        <authorList>
            <person name="Kang S.-H."/>
            <person name="Pandey R.P."/>
            <person name="Lee C.-M."/>
            <person name="Sim J.-S."/>
            <person name="Jeong J.-T."/>
            <person name="Choi B.-S."/>
            <person name="Jung M."/>
            <person name="Ginzburg D."/>
            <person name="Zhao K."/>
            <person name="Won S.Y."/>
            <person name="Oh T.-J."/>
            <person name="Yu Y."/>
            <person name="Kim N.-H."/>
            <person name="Lee O.R."/>
            <person name="Lee T.-H."/>
            <person name="Bashyal P."/>
            <person name="Kim T.-S."/>
            <person name="Lee W.-H."/>
            <person name="Kawkins C."/>
            <person name="Kim C.-K."/>
            <person name="Kim J.S."/>
            <person name="Ahn B.O."/>
            <person name="Rhee S.Y."/>
            <person name="Sohng J.K."/>
        </authorList>
    </citation>
    <scope>NUCLEOTIDE SEQUENCE</scope>
    <source>
        <tissue evidence="1">Leaf</tissue>
    </source>
</reference>
<accession>A0A834WFU7</accession>
<protein>
    <submittedName>
        <fullName evidence="1">Uncharacterized protein</fullName>
    </submittedName>
</protein>
<gene>
    <name evidence="1" type="ORF">G2W53_029538</name>
</gene>
<evidence type="ECO:0000313" key="2">
    <source>
        <dbReference type="Proteomes" id="UP000634136"/>
    </source>
</evidence>
<keyword evidence="2" id="KW-1185">Reference proteome</keyword>
<dbReference type="Proteomes" id="UP000634136">
    <property type="component" value="Unassembled WGS sequence"/>
</dbReference>
<sequence length="142" mass="16116">MSHTSYSTLILRIRNSNKGPPNRTLSTQELKLKNCLFLLKRKKKHQTSIITGFYLRGSLKNISDQLSLDVLVVQKHGHLALIQGHFMHHNEAIISKDIRHLLQQHNISLRIASDSLIQELQGFESCMPPFVFSGFGPFSLAV</sequence>
<evidence type="ECO:0000313" key="1">
    <source>
        <dbReference type="EMBL" id="KAF7815569.1"/>
    </source>
</evidence>